<evidence type="ECO:0000313" key="4">
    <source>
        <dbReference type="Proteomes" id="UP001500928"/>
    </source>
</evidence>
<name>A0ABP9CPK3_9PSEU</name>
<dbReference type="SUPFAM" id="SSF51445">
    <property type="entry name" value="(Trans)glycosidases"/>
    <property type="match status" value="1"/>
</dbReference>
<reference evidence="4" key="1">
    <citation type="journal article" date="2019" name="Int. J. Syst. Evol. Microbiol.">
        <title>The Global Catalogue of Microorganisms (GCM) 10K type strain sequencing project: providing services to taxonomists for standard genome sequencing and annotation.</title>
        <authorList>
            <consortium name="The Broad Institute Genomics Platform"/>
            <consortium name="The Broad Institute Genome Sequencing Center for Infectious Disease"/>
            <person name="Wu L."/>
            <person name="Ma J."/>
        </authorList>
    </citation>
    <scope>NUCLEOTIDE SEQUENCE [LARGE SCALE GENOMIC DNA]</scope>
    <source>
        <strain evidence="4">JCM 17979</strain>
    </source>
</reference>
<feature type="region of interest" description="Disordered" evidence="1">
    <location>
        <begin position="1"/>
        <end position="43"/>
    </location>
</feature>
<gene>
    <name evidence="3" type="ORF">GCM10023200_56870</name>
</gene>
<proteinExistence type="predicted"/>
<sequence>MVPANARTTDESDNERGGVISGQREHVPAAGPGRRRAARRRPGRGRSVLVGTVVAVVLGIVAAVLLLGGAGPGAGATDVAETRAATPPPGGWPRLQLGVVGSQAPQAPDEIHALGAHVMRDEFTAGTTVEQLAPIVDALAARGIRLQPLVGWDDGTPAPDLTAVARWAAAFGPGGTHWAGRSDATAMTDIELGNENAFYYKSGVPDDDRYHALARAYGARAADAARAVHAANPAVGVLVELESADSERSTWIDDTLAAGGPDLVHLMHGPVIHPYGPDWQAKIDRDRGFLRARGVTAPFFVTEWGISSDDGADLSDNYDWPTDLTYDRAGALLRTAVTAMAGEPDRVRQVLLYQVFDQRDPGEDTDREHYFGLVRHDGSDKGGYTAAVRDLTGRYP</sequence>
<evidence type="ECO:0008006" key="5">
    <source>
        <dbReference type="Google" id="ProtNLM"/>
    </source>
</evidence>
<dbReference type="EMBL" id="BAABHO010000076">
    <property type="protein sequence ID" value="GAA4811694.1"/>
    <property type="molecule type" value="Genomic_DNA"/>
</dbReference>
<evidence type="ECO:0000313" key="3">
    <source>
        <dbReference type="EMBL" id="GAA4811694.1"/>
    </source>
</evidence>
<keyword evidence="2" id="KW-1133">Transmembrane helix</keyword>
<keyword evidence="2" id="KW-0812">Transmembrane</keyword>
<comment type="caution">
    <text evidence="3">The sequence shown here is derived from an EMBL/GenBank/DDBJ whole genome shotgun (WGS) entry which is preliminary data.</text>
</comment>
<keyword evidence="2" id="KW-0472">Membrane</keyword>
<feature type="transmembrane region" description="Helical" evidence="2">
    <location>
        <begin position="48"/>
        <end position="70"/>
    </location>
</feature>
<protein>
    <recommendedName>
        <fullName evidence="5">Asl1-like glycosyl hydrolase catalytic domain-containing protein</fullName>
    </recommendedName>
</protein>
<feature type="compositionally biased region" description="Basic residues" evidence="1">
    <location>
        <begin position="33"/>
        <end position="43"/>
    </location>
</feature>
<keyword evidence="4" id="KW-1185">Reference proteome</keyword>
<organism evidence="3 4">
    <name type="scientific">Actinomycetospora chlora</name>
    <dbReference type="NCBI Taxonomy" id="663608"/>
    <lineage>
        <taxon>Bacteria</taxon>
        <taxon>Bacillati</taxon>
        <taxon>Actinomycetota</taxon>
        <taxon>Actinomycetes</taxon>
        <taxon>Pseudonocardiales</taxon>
        <taxon>Pseudonocardiaceae</taxon>
        <taxon>Actinomycetospora</taxon>
    </lineage>
</organism>
<evidence type="ECO:0000256" key="1">
    <source>
        <dbReference type="SAM" id="MobiDB-lite"/>
    </source>
</evidence>
<dbReference type="InterPro" id="IPR017853">
    <property type="entry name" value="GH"/>
</dbReference>
<evidence type="ECO:0000256" key="2">
    <source>
        <dbReference type="SAM" id="Phobius"/>
    </source>
</evidence>
<dbReference type="Gene3D" id="3.20.20.80">
    <property type="entry name" value="Glycosidases"/>
    <property type="match status" value="1"/>
</dbReference>
<accession>A0ABP9CPK3</accession>
<dbReference type="Proteomes" id="UP001500928">
    <property type="component" value="Unassembled WGS sequence"/>
</dbReference>